<evidence type="ECO:0000256" key="1">
    <source>
        <dbReference type="ARBA" id="ARBA00004245"/>
    </source>
</evidence>
<dbReference type="Gene3D" id="3.80.10.10">
    <property type="entry name" value="Ribonuclease Inhibitor"/>
    <property type="match status" value="2"/>
</dbReference>
<dbReference type="InterPro" id="IPR052410">
    <property type="entry name" value="DRC5"/>
</dbReference>
<feature type="region of interest" description="Disordered" evidence="4">
    <location>
        <begin position="80"/>
        <end position="108"/>
    </location>
</feature>
<keyword evidence="2" id="KW-0963">Cytoplasm</keyword>
<name>A0A5C6NPZ8_9TELE</name>
<dbReference type="Pfam" id="PF13516">
    <property type="entry name" value="LRR_6"/>
    <property type="match status" value="4"/>
</dbReference>
<gene>
    <name evidence="5" type="ORF">D4764_19G0005570</name>
</gene>
<feature type="region of interest" description="Disordered" evidence="4">
    <location>
        <begin position="1"/>
        <end position="33"/>
    </location>
</feature>
<sequence>MEDKSEKPELLPPTKNPQKEVERVTGDEEKQDATAADVCKIPVNIDNFLFISVGHTQLPRPDEVQDGITSPVLPLHVTKETQETSPAQPGAETSTNLNPCNPPGSVAPVEHSEKMKRRIFAEDPDWCLDTVPCLSNICLETIVANYQEKPVYDQLMPVHKDFVHERLSTSLPLHITANLISDGAYWRRCCEQRWDFCDVSCYGHSWKRMFFERHMAHVIEFFVPGVTEPATVLNIVPLCNNYIKRLNISQLLPPIKNPQKEVEQVKREEEEGEETYLDLESEPDHDGPYLDHFDFNIVLHKLPNLEELHLVYQVKNCGMNFEWSLFEITDRDCESLGKALKSCLTLKTLHVCLSHMDDNKCCRLVKHLSDHPSLRELDLSYNLIGDKGAKAISQLLNKSRLETLKMCNNCIGDPGAKAIAQALSHNGTLLSLNLRLNCLQDEGGEAIAGALLRNDSLCHLHLGANELTGHTAAMLAKALRQNKTLRSINLSCNKLGVDGGKALQAALSCNTILTECDVRLTEIEDQSASSIKQVVWSNQHLEG</sequence>
<dbReference type="PANTHER" id="PTHR24107:SF27">
    <property type="entry name" value="DYNEIN REGULATORY COMPLEX SUBUNIT 5"/>
    <property type="match status" value="1"/>
</dbReference>
<comment type="caution">
    <text evidence="5">The sequence shown here is derived from an EMBL/GenBank/DDBJ whole genome shotgun (WGS) entry which is preliminary data.</text>
</comment>
<protein>
    <submittedName>
        <fullName evidence="5">T-complex-associated testis-expressed protein 1</fullName>
    </submittedName>
</protein>
<feature type="compositionally biased region" description="Polar residues" evidence="4">
    <location>
        <begin position="83"/>
        <end position="99"/>
    </location>
</feature>
<keyword evidence="6" id="KW-1185">Reference proteome</keyword>
<dbReference type="InterPro" id="IPR001611">
    <property type="entry name" value="Leu-rich_rpt"/>
</dbReference>
<accession>A0A5C6NPZ8</accession>
<dbReference type="SUPFAM" id="SSF52047">
    <property type="entry name" value="RNI-like"/>
    <property type="match status" value="1"/>
</dbReference>
<dbReference type="InterPro" id="IPR032675">
    <property type="entry name" value="LRR_dom_sf"/>
</dbReference>
<proteinExistence type="predicted"/>
<keyword evidence="3" id="KW-0206">Cytoskeleton</keyword>
<evidence type="ECO:0000256" key="3">
    <source>
        <dbReference type="ARBA" id="ARBA00023212"/>
    </source>
</evidence>
<feature type="compositionally biased region" description="Basic and acidic residues" evidence="4">
    <location>
        <begin position="17"/>
        <end position="32"/>
    </location>
</feature>
<evidence type="ECO:0000256" key="2">
    <source>
        <dbReference type="ARBA" id="ARBA00022490"/>
    </source>
</evidence>
<organism evidence="5 6">
    <name type="scientific">Takifugu flavidus</name>
    <name type="common">sansaifugu</name>
    <dbReference type="NCBI Taxonomy" id="433684"/>
    <lineage>
        <taxon>Eukaryota</taxon>
        <taxon>Metazoa</taxon>
        <taxon>Chordata</taxon>
        <taxon>Craniata</taxon>
        <taxon>Vertebrata</taxon>
        <taxon>Euteleostomi</taxon>
        <taxon>Actinopterygii</taxon>
        <taxon>Neopterygii</taxon>
        <taxon>Teleostei</taxon>
        <taxon>Neoteleostei</taxon>
        <taxon>Acanthomorphata</taxon>
        <taxon>Eupercaria</taxon>
        <taxon>Tetraodontiformes</taxon>
        <taxon>Tetradontoidea</taxon>
        <taxon>Tetraodontidae</taxon>
        <taxon>Takifugu</taxon>
    </lineage>
</organism>
<dbReference type="GO" id="GO:0005856">
    <property type="term" value="C:cytoskeleton"/>
    <property type="evidence" value="ECO:0007669"/>
    <property type="project" value="UniProtKB-SubCell"/>
</dbReference>
<evidence type="ECO:0000313" key="5">
    <source>
        <dbReference type="EMBL" id="TWW68759.1"/>
    </source>
</evidence>
<comment type="subcellular location">
    <subcellularLocation>
        <location evidence="1">Cytoplasm</location>
        <location evidence="1">Cytoskeleton</location>
    </subcellularLocation>
</comment>
<dbReference type="EMBL" id="RHFK02000011">
    <property type="protein sequence ID" value="TWW68759.1"/>
    <property type="molecule type" value="Genomic_DNA"/>
</dbReference>
<evidence type="ECO:0000256" key="4">
    <source>
        <dbReference type="SAM" id="MobiDB-lite"/>
    </source>
</evidence>
<evidence type="ECO:0000313" key="6">
    <source>
        <dbReference type="Proteomes" id="UP000324091"/>
    </source>
</evidence>
<dbReference type="Proteomes" id="UP000324091">
    <property type="component" value="Chromosome 19"/>
</dbReference>
<dbReference type="PANTHER" id="PTHR24107">
    <property type="entry name" value="YNEIN REGULATORY COMPLEX SUBUNIT 5"/>
    <property type="match status" value="1"/>
</dbReference>
<dbReference type="AlphaFoldDB" id="A0A5C6NPZ8"/>
<dbReference type="SMART" id="SM00368">
    <property type="entry name" value="LRR_RI"/>
    <property type="match status" value="5"/>
</dbReference>
<reference evidence="5 6" key="1">
    <citation type="submission" date="2019-04" db="EMBL/GenBank/DDBJ databases">
        <title>Chromosome genome assembly for Takifugu flavidus.</title>
        <authorList>
            <person name="Xiao S."/>
        </authorList>
    </citation>
    <scope>NUCLEOTIDE SEQUENCE [LARGE SCALE GENOMIC DNA]</scope>
    <source>
        <strain evidence="5">HTHZ2018</strain>
        <tissue evidence="5">Muscle</tissue>
    </source>
</reference>